<gene>
    <name evidence="4" type="ORF">FM114_05585</name>
</gene>
<feature type="domain" description="Peptidase M16 N-terminal" evidence="2">
    <location>
        <begin position="14"/>
        <end position="160"/>
    </location>
</feature>
<dbReference type="SUPFAM" id="SSF63411">
    <property type="entry name" value="LuxS/MPP-like metallohydrolase"/>
    <property type="match status" value="2"/>
</dbReference>
<dbReference type="InterPro" id="IPR011249">
    <property type="entry name" value="Metalloenz_LuxS/M16"/>
</dbReference>
<dbReference type="Gene3D" id="3.30.830.10">
    <property type="entry name" value="Metalloenzyme, LuxS/M16 peptidase-like"/>
    <property type="match status" value="2"/>
</dbReference>
<dbReference type="AlphaFoldDB" id="A0A1R4J5L8"/>
<dbReference type="RefSeq" id="WP_094764196.1">
    <property type="nucleotide sequence ID" value="NZ_FUKQ01000019.1"/>
</dbReference>
<evidence type="ECO:0000259" key="3">
    <source>
        <dbReference type="Pfam" id="PF05193"/>
    </source>
</evidence>
<dbReference type="Pfam" id="PF05193">
    <property type="entry name" value="Peptidase_M16_C"/>
    <property type="match status" value="1"/>
</dbReference>
<evidence type="ECO:0000313" key="5">
    <source>
        <dbReference type="Proteomes" id="UP000188342"/>
    </source>
</evidence>
<accession>A0A1R4J5L8</accession>
<proteinExistence type="inferred from homology"/>
<evidence type="ECO:0000313" key="4">
    <source>
        <dbReference type="EMBL" id="SJN27224.1"/>
    </source>
</evidence>
<name>A0A1R4J5L8_9ACTN</name>
<dbReference type="Proteomes" id="UP000188342">
    <property type="component" value="Unassembled WGS sequence"/>
</dbReference>
<dbReference type="InterPro" id="IPR007863">
    <property type="entry name" value="Peptidase_M16_C"/>
</dbReference>
<dbReference type="InterPro" id="IPR011765">
    <property type="entry name" value="Pept_M16_N"/>
</dbReference>
<sequence length="427" mass="46181">MNPIRRSTLPHGLRVVTEHVPGARAFNIGVFVGVGSRDEGPGEHGASHFLEHVLFKGTPTRTAEEISAAVERFGGDLNAYTTREYTCFHARVLDDQAGTALDVLTDMLSRSLVTATDLGTEREVILDEIAMHDDDPSEVAIEGVIAALFDGTMLAPTVIGSSTSIRRMSTQRVRDYWRRTYTSGRIVVCAVGDVDHDSLCAALADLDEALTGPREAHRTPARPSARRPVRVRSNDLSQTSVVLGFETFGNRDPRREALALLAVALGGGMSSRLFLEVRERRALAYTIDCSESAWSDAGLMTIDWQALPGRTAEIMDVVRTIVVDVRENGITADELDAAKGQLVGQSILHYENPGSRMSRLGAAELAGEQRTLDEMLDAFHAVTLDEVNALARDVLAPAPVISMAGAAAPRGAAHRLREGWARGDIAH</sequence>
<feature type="domain" description="Peptidase M16 C-terminal" evidence="3">
    <location>
        <begin position="168"/>
        <end position="342"/>
    </location>
</feature>
<dbReference type="InterPro" id="IPR050361">
    <property type="entry name" value="MPP/UQCRC_Complex"/>
</dbReference>
<reference evidence="4 5" key="1">
    <citation type="submission" date="2017-02" db="EMBL/GenBank/DDBJ databases">
        <authorList>
            <person name="Peterson S.W."/>
        </authorList>
    </citation>
    <scope>NUCLEOTIDE SEQUENCE [LARGE SCALE GENOMIC DNA]</scope>
    <source>
        <strain evidence="4 5">LSP_Lj1</strain>
    </source>
</reference>
<dbReference type="Pfam" id="PF00675">
    <property type="entry name" value="Peptidase_M16"/>
    <property type="match status" value="1"/>
</dbReference>
<comment type="similarity">
    <text evidence="1">Belongs to the peptidase M16 family.</text>
</comment>
<protein>
    <submittedName>
        <fullName evidence="4">Peptidase, M16 family</fullName>
    </submittedName>
</protein>
<dbReference type="OrthoDB" id="9811314at2"/>
<organism evidence="4 5">
    <name type="scientific">Luteococcus japonicus LSP_Lj1</name>
    <dbReference type="NCBI Taxonomy" id="1255658"/>
    <lineage>
        <taxon>Bacteria</taxon>
        <taxon>Bacillati</taxon>
        <taxon>Actinomycetota</taxon>
        <taxon>Actinomycetes</taxon>
        <taxon>Propionibacteriales</taxon>
        <taxon>Propionibacteriaceae</taxon>
        <taxon>Luteococcus</taxon>
    </lineage>
</organism>
<dbReference type="PANTHER" id="PTHR11851:SF49">
    <property type="entry name" value="MITOCHONDRIAL-PROCESSING PEPTIDASE SUBUNIT ALPHA"/>
    <property type="match status" value="1"/>
</dbReference>
<keyword evidence="5" id="KW-1185">Reference proteome</keyword>
<dbReference type="STRING" id="1255658.FM114_05585"/>
<evidence type="ECO:0000256" key="1">
    <source>
        <dbReference type="ARBA" id="ARBA00007261"/>
    </source>
</evidence>
<dbReference type="PANTHER" id="PTHR11851">
    <property type="entry name" value="METALLOPROTEASE"/>
    <property type="match status" value="1"/>
</dbReference>
<evidence type="ECO:0000259" key="2">
    <source>
        <dbReference type="Pfam" id="PF00675"/>
    </source>
</evidence>
<dbReference type="EMBL" id="FUKQ01000019">
    <property type="protein sequence ID" value="SJN27224.1"/>
    <property type="molecule type" value="Genomic_DNA"/>
</dbReference>
<dbReference type="GO" id="GO:0046872">
    <property type="term" value="F:metal ion binding"/>
    <property type="evidence" value="ECO:0007669"/>
    <property type="project" value="InterPro"/>
</dbReference>